<dbReference type="EMBL" id="JANPWB010000012">
    <property type="protein sequence ID" value="KAJ1119929.1"/>
    <property type="molecule type" value="Genomic_DNA"/>
</dbReference>
<accession>A0AAV7NZB3</accession>
<proteinExistence type="predicted"/>
<evidence type="ECO:0000313" key="3">
    <source>
        <dbReference type="Proteomes" id="UP001066276"/>
    </source>
</evidence>
<comment type="caution">
    <text evidence="2">The sequence shown here is derived from an EMBL/GenBank/DDBJ whole genome shotgun (WGS) entry which is preliminary data.</text>
</comment>
<protein>
    <submittedName>
        <fullName evidence="2">Uncharacterized protein</fullName>
    </submittedName>
</protein>
<name>A0AAV7NZB3_PLEWA</name>
<evidence type="ECO:0000313" key="2">
    <source>
        <dbReference type="EMBL" id="KAJ1119929.1"/>
    </source>
</evidence>
<keyword evidence="3" id="KW-1185">Reference proteome</keyword>
<sequence length="107" mass="11351">MVHLGSPAGGRGAWQLSARRAPTRRLEDVSGKSDCGGRAGDVTAATASSTDRVRRLCSPRAQRAANPEHVLTPVSVRLPSATFKDHRWHVASPPTTEEAVLKALSEG</sequence>
<gene>
    <name evidence="2" type="ORF">NDU88_008112</name>
</gene>
<dbReference type="Proteomes" id="UP001066276">
    <property type="component" value="Chromosome 8"/>
</dbReference>
<reference evidence="2" key="1">
    <citation type="journal article" date="2022" name="bioRxiv">
        <title>Sequencing and chromosome-scale assembly of the giantPleurodeles waltlgenome.</title>
        <authorList>
            <person name="Brown T."/>
            <person name="Elewa A."/>
            <person name="Iarovenko S."/>
            <person name="Subramanian E."/>
            <person name="Araus A.J."/>
            <person name="Petzold A."/>
            <person name="Susuki M."/>
            <person name="Suzuki K.-i.T."/>
            <person name="Hayashi T."/>
            <person name="Toyoda A."/>
            <person name="Oliveira C."/>
            <person name="Osipova E."/>
            <person name="Leigh N.D."/>
            <person name="Simon A."/>
            <person name="Yun M.H."/>
        </authorList>
    </citation>
    <scope>NUCLEOTIDE SEQUENCE</scope>
    <source>
        <strain evidence="2">20211129_DDA</strain>
        <tissue evidence="2">Liver</tissue>
    </source>
</reference>
<evidence type="ECO:0000256" key="1">
    <source>
        <dbReference type="SAM" id="MobiDB-lite"/>
    </source>
</evidence>
<feature type="region of interest" description="Disordered" evidence="1">
    <location>
        <begin position="1"/>
        <end position="53"/>
    </location>
</feature>
<organism evidence="2 3">
    <name type="scientific">Pleurodeles waltl</name>
    <name type="common">Iberian ribbed newt</name>
    <dbReference type="NCBI Taxonomy" id="8319"/>
    <lineage>
        <taxon>Eukaryota</taxon>
        <taxon>Metazoa</taxon>
        <taxon>Chordata</taxon>
        <taxon>Craniata</taxon>
        <taxon>Vertebrata</taxon>
        <taxon>Euteleostomi</taxon>
        <taxon>Amphibia</taxon>
        <taxon>Batrachia</taxon>
        <taxon>Caudata</taxon>
        <taxon>Salamandroidea</taxon>
        <taxon>Salamandridae</taxon>
        <taxon>Pleurodelinae</taxon>
        <taxon>Pleurodeles</taxon>
    </lineage>
</organism>
<dbReference type="AlphaFoldDB" id="A0AAV7NZB3"/>